<comment type="caution">
    <text evidence="1">The sequence shown here is derived from an EMBL/GenBank/DDBJ whole genome shotgun (WGS) entry which is preliminary data.</text>
</comment>
<evidence type="ECO:0000313" key="1">
    <source>
        <dbReference type="EMBL" id="MCU6707007.1"/>
    </source>
</evidence>
<dbReference type="AlphaFoldDB" id="A0AAE3LLL5"/>
<evidence type="ECO:0000313" key="2">
    <source>
        <dbReference type="Proteomes" id="UP001208131"/>
    </source>
</evidence>
<sequence length="86" mass="9965">MSIEIKVEPYISVGKCVFGMTRNELTKMLGEPISTNNYGYPSSDGFIDDYNFFYLLSDKNEVFEAVEIFPIYTDELIILIYDNKKN</sequence>
<keyword evidence="2" id="KW-1185">Reference proteome</keyword>
<gene>
    <name evidence="1" type="ORF">OCV57_13920</name>
</gene>
<dbReference type="RefSeq" id="WP_265290885.1">
    <property type="nucleotide sequence ID" value="NZ_JAOQJZ010000022.1"/>
</dbReference>
<organism evidence="1 2">
    <name type="scientific">Hominimerdicola aceti</name>
    <dbReference type="NCBI Taxonomy" id="2981726"/>
    <lineage>
        <taxon>Bacteria</taxon>
        <taxon>Bacillati</taxon>
        <taxon>Bacillota</taxon>
        <taxon>Clostridia</taxon>
        <taxon>Eubacteriales</taxon>
        <taxon>Oscillospiraceae</taxon>
        <taxon>Hominimerdicola</taxon>
    </lineage>
</organism>
<accession>A0AAE3LLL5</accession>
<reference evidence="1 2" key="1">
    <citation type="journal article" date="2021" name="ISME Commun">
        <title>Automated analysis of genomic sequences facilitates high-throughput and comprehensive description of bacteria.</title>
        <authorList>
            <person name="Hitch T.C.A."/>
        </authorList>
    </citation>
    <scope>NUCLEOTIDE SEQUENCE [LARGE SCALE GENOMIC DNA]</scope>
    <source>
        <strain evidence="1 2">Sanger_31</strain>
    </source>
</reference>
<dbReference type="EMBL" id="JAOQJZ010000022">
    <property type="protein sequence ID" value="MCU6707007.1"/>
    <property type="molecule type" value="Genomic_DNA"/>
</dbReference>
<protein>
    <submittedName>
        <fullName evidence="1">Uncharacterized protein</fullName>
    </submittedName>
</protein>
<dbReference type="Proteomes" id="UP001208131">
    <property type="component" value="Unassembled WGS sequence"/>
</dbReference>
<name>A0AAE3LLL5_9FIRM</name>
<proteinExistence type="predicted"/>